<dbReference type="Gene3D" id="3.40.640.10">
    <property type="entry name" value="Type I PLP-dependent aspartate aminotransferase-like (Major domain)"/>
    <property type="match status" value="1"/>
</dbReference>
<dbReference type="InterPro" id="IPR015421">
    <property type="entry name" value="PyrdxlP-dep_Trfase_major"/>
</dbReference>
<feature type="domain" description="Aminotransferase class V" evidence="6">
    <location>
        <begin position="30"/>
        <end position="334"/>
    </location>
</feature>
<dbReference type="PANTHER" id="PTHR21152:SF40">
    <property type="entry name" value="ALANINE--GLYOXYLATE AMINOTRANSFERASE"/>
    <property type="match status" value="1"/>
</dbReference>
<dbReference type="PANTHER" id="PTHR21152">
    <property type="entry name" value="AMINOTRANSFERASE CLASS V"/>
    <property type="match status" value="1"/>
</dbReference>
<dbReference type="AlphaFoldDB" id="A0A0F9A431"/>
<dbReference type="InterPro" id="IPR000192">
    <property type="entry name" value="Aminotrans_V_dom"/>
</dbReference>
<dbReference type="PROSITE" id="PS00595">
    <property type="entry name" value="AA_TRANSFER_CLASS_5"/>
    <property type="match status" value="1"/>
</dbReference>
<organism evidence="7">
    <name type="scientific">marine sediment metagenome</name>
    <dbReference type="NCBI Taxonomy" id="412755"/>
    <lineage>
        <taxon>unclassified sequences</taxon>
        <taxon>metagenomes</taxon>
        <taxon>ecological metagenomes</taxon>
    </lineage>
</organism>
<dbReference type="Pfam" id="PF00266">
    <property type="entry name" value="Aminotran_5"/>
    <property type="match status" value="1"/>
</dbReference>
<evidence type="ECO:0000256" key="5">
    <source>
        <dbReference type="ARBA" id="ARBA00022898"/>
    </source>
</evidence>
<evidence type="ECO:0000313" key="7">
    <source>
        <dbReference type="EMBL" id="KKK92915.1"/>
    </source>
</evidence>
<sequence length="338" mass="37747">MSTNQNLLNDVEEVLLMGPGPSSVHDSVYRAMSVSTLGHLDPYFIRIMDAVKVQLQQVFKTQNKLTLPMSGTGSAGMETSFVNFIEKGDPVLILINGVFGMRQKDVAERLGAEVDSLEFEWGTPVIVDRVKDRLDNREYKIVSMVHAETSTGVANPVQEVGKLVKESDALFLVDAVTSLGGMMVDVDKWDIDIIYSGTQKCLSCPPGISPVSVSKRAVEALTSRKSKVPNWYLDLSMIVKYWEGQKRAYHHTAPINMIYALHQSLYNLLEEGLEPAFVRHQKNHEILVEGLEDLGLQLFVDPSCRLPMLNAVVVPDGVYEAEVRSRLRDEFKIEIGCY</sequence>
<accession>A0A0F9A431</accession>
<keyword evidence="4" id="KW-0808">Transferase</keyword>
<dbReference type="InterPro" id="IPR024169">
    <property type="entry name" value="SP_NH2Trfase/AEP_transaminase"/>
</dbReference>
<evidence type="ECO:0000256" key="1">
    <source>
        <dbReference type="ARBA" id="ARBA00001933"/>
    </source>
</evidence>
<evidence type="ECO:0000256" key="4">
    <source>
        <dbReference type="ARBA" id="ARBA00022679"/>
    </source>
</evidence>
<keyword evidence="5" id="KW-0663">Pyridoxal phosphate</keyword>
<protein>
    <recommendedName>
        <fullName evidence="6">Aminotransferase class V domain-containing protein</fullName>
    </recommendedName>
</protein>
<keyword evidence="3" id="KW-0032">Aminotransferase</keyword>
<dbReference type="InterPro" id="IPR020578">
    <property type="entry name" value="Aminotrans_V_PyrdxlP_BS"/>
</dbReference>
<dbReference type="SUPFAM" id="SSF53383">
    <property type="entry name" value="PLP-dependent transferases"/>
    <property type="match status" value="1"/>
</dbReference>
<dbReference type="Gene3D" id="3.90.1150.10">
    <property type="entry name" value="Aspartate Aminotransferase, domain 1"/>
    <property type="match status" value="1"/>
</dbReference>
<dbReference type="PIRSF" id="PIRSF000524">
    <property type="entry name" value="SPT"/>
    <property type="match status" value="1"/>
</dbReference>
<evidence type="ECO:0000256" key="3">
    <source>
        <dbReference type="ARBA" id="ARBA00022576"/>
    </source>
</evidence>
<reference evidence="7" key="1">
    <citation type="journal article" date="2015" name="Nature">
        <title>Complex archaea that bridge the gap between prokaryotes and eukaryotes.</title>
        <authorList>
            <person name="Spang A."/>
            <person name="Saw J.H."/>
            <person name="Jorgensen S.L."/>
            <person name="Zaremba-Niedzwiedzka K."/>
            <person name="Martijn J."/>
            <person name="Lind A.E."/>
            <person name="van Eijk R."/>
            <person name="Schleper C."/>
            <person name="Guy L."/>
            <person name="Ettema T.J."/>
        </authorList>
    </citation>
    <scope>NUCLEOTIDE SEQUENCE</scope>
</reference>
<evidence type="ECO:0000259" key="6">
    <source>
        <dbReference type="Pfam" id="PF00266"/>
    </source>
</evidence>
<dbReference type="GO" id="GO:0008453">
    <property type="term" value="F:alanine-glyoxylate transaminase activity"/>
    <property type="evidence" value="ECO:0007669"/>
    <property type="project" value="TreeGrafter"/>
</dbReference>
<comment type="caution">
    <text evidence="7">The sequence shown here is derived from an EMBL/GenBank/DDBJ whole genome shotgun (WGS) entry which is preliminary data.</text>
</comment>
<comment type="similarity">
    <text evidence="2">Belongs to the class-V pyridoxal-phosphate-dependent aminotransferase family.</text>
</comment>
<evidence type="ECO:0000256" key="2">
    <source>
        <dbReference type="ARBA" id="ARBA00009236"/>
    </source>
</evidence>
<dbReference type="EMBL" id="LAZR01048001">
    <property type="protein sequence ID" value="KKK92915.1"/>
    <property type="molecule type" value="Genomic_DNA"/>
</dbReference>
<dbReference type="InterPro" id="IPR015422">
    <property type="entry name" value="PyrdxlP-dep_Trfase_small"/>
</dbReference>
<dbReference type="GO" id="GO:0005777">
    <property type="term" value="C:peroxisome"/>
    <property type="evidence" value="ECO:0007669"/>
    <property type="project" value="TreeGrafter"/>
</dbReference>
<comment type="cofactor">
    <cofactor evidence="1">
        <name>pyridoxal 5'-phosphate</name>
        <dbReference type="ChEBI" id="CHEBI:597326"/>
    </cofactor>
</comment>
<name>A0A0F9A431_9ZZZZ</name>
<dbReference type="GO" id="GO:0019265">
    <property type="term" value="P:glycine biosynthetic process, by transamination of glyoxylate"/>
    <property type="evidence" value="ECO:0007669"/>
    <property type="project" value="TreeGrafter"/>
</dbReference>
<dbReference type="FunFam" id="3.40.640.10:FF:000027">
    <property type="entry name" value="Serine--pyruvate aminotransferase, mitochondrial"/>
    <property type="match status" value="1"/>
</dbReference>
<dbReference type="GO" id="GO:0004760">
    <property type="term" value="F:L-serine-pyruvate transaminase activity"/>
    <property type="evidence" value="ECO:0007669"/>
    <property type="project" value="TreeGrafter"/>
</dbReference>
<proteinExistence type="inferred from homology"/>
<gene>
    <name evidence="7" type="ORF">LCGC14_2698130</name>
</gene>
<dbReference type="InterPro" id="IPR015424">
    <property type="entry name" value="PyrdxlP-dep_Trfase"/>
</dbReference>